<keyword evidence="6" id="KW-1185">Reference proteome</keyword>
<dbReference type="InterPro" id="IPR050412">
    <property type="entry name" value="Ig-like_Receptors_ImmuneReg"/>
</dbReference>
<evidence type="ECO:0000313" key="6">
    <source>
        <dbReference type="Proteomes" id="UP000000539"/>
    </source>
</evidence>
<name>A0A1D5PQB5_CHICK</name>
<evidence type="ECO:0000259" key="4">
    <source>
        <dbReference type="PROSITE" id="PS50835"/>
    </source>
</evidence>
<dbReference type="PROSITE" id="PS50835">
    <property type="entry name" value="IG_LIKE"/>
    <property type="match status" value="2"/>
</dbReference>
<dbReference type="InterPro" id="IPR013783">
    <property type="entry name" value="Ig-like_fold"/>
</dbReference>
<protein>
    <submittedName>
        <fullName evidence="5">Immunoglobulin superfamily member 1</fullName>
    </submittedName>
</protein>
<dbReference type="Ensembl" id="ENSGALT00010051697.1">
    <property type="protein sequence ID" value="ENSGALP00010030835.1"/>
    <property type="gene ID" value="ENSGALG00010021327.1"/>
</dbReference>
<keyword evidence="1" id="KW-0732">Signal</keyword>
<evidence type="ECO:0000256" key="2">
    <source>
        <dbReference type="ARBA" id="ARBA00023157"/>
    </source>
</evidence>
<dbReference type="Pfam" id="PF13895">
    <property type="entry name" value="Ig_2"/>
    <property type="match status" value="1"/>
</dbReference>
<dbReference type="VEuPathDB" id="HostDB:geneid_419114"/>
<dbReference type="FunCoup" id="A0A1D5PQB5">
    <property type="interactions" value="11"/>
</dbReference>
<dbReference type="Gene3D" id="2.60.40.10">
    <property type="entry name" value="Immunoglobulins"/>
    <property type="match status" value="4"/>
</dbReference>
<dbReference type="eggNOG" id="ENOG502RYEX">
    <property type="taxonomic scope" value="Eukaryota"/>
</dbReference>
<organism evidence="5 6">
    <name type="scientific">Gallus gallus</name>
    <name type="common">Chicken</name>
    <dbReference type="NCBI Taxonomy" id="9031"/>
    <lineage>
        <taxon>Eukaryota</taxon>
        <taxon>Metazoa</taxon>
        <taxon>Chordata</taxon>
        <taxon>Craniata</taxon>
        <taxon>Vertebrata</taxon>
        <taxon>Euteleostomi</taxon>
        <taxon>Archelosauria</taxon>
        <taxon>Archosauria</taxon>
        <taxon>Dinosauria</taxon>
        <taxon>Saurischia</taxon>
        <taxon>Theropoda</taxon>
        <taxon>Coelurosauria</taxon>
        <taxon>Aves</taxon>
        <taxon>Neognathae</taxon>
        <taxon>Galloanserae</taxon>
        <taxon>Galliformes</taxon>
        <taxon>Phasianidae</taxon>
        <taxon>Phasianinae</taxon>
        <taxon>Gallus</taxon>
    </lineage>
</organism>
<dbReference type="GeneID" id="419114"/>
<sequence>MKQSICKRTGSVSPASVFIRRNPALIEKYKRGMMLPATHMLAFSVWLVAQSKATASAPTVSIFLQPPGVIPLGGSTTICCRCLCHGGKMVLYKDGYQLRTLELHGNTAEFSISKATQMDRGLYSCHYVDGGNGTVLTRSDSMEVRVEEFCLPKPVLSVQPGHEVAAGADVMLHCTIRLSKVVCFLYLEGQATALKISVEHTDFYLSRMDHSKGGRYSCQCYTEGTPINWSGVSNMLELVVRESLLPGPSISVTPQEGAILGTSATVHCMCQCHQTVMLLYKSGNVSIQQRAWPVRGMATFIITQVAQEDGGAYACRYGNESDPSSLSQLSPFAELLVRDHKLVRPSLSLKPLGRVQLGTNVTLWCTSGVQRAQFYFWKNWEIVGVIEQESNVATFVLPHVMGHNGGTYTCSYRPWSQRYISSQPSNSVLLTVVDYTRSNIVRLALGVGVLILLGLMVAEAMNSQRNTPGQLPPLE</sequence>
<feature type="domain" description="Ig-like" evidence="4">
    <location>
        <begin position="248"/>
        <end position="327"/>
    </location>
</feature>
<dbReference type="Proteomes" id="UP000000539">
    <property type="component" value="Chromosome 20"/>
</dbReference>
<evidence type="ECO:0000313" key="5">
    <source>
        <dbReference type="Ensembl" id="ENSGALP00010030835.1"/>
    </source>
</evidence>
<dbReference type="FunFam" id="2.60.40.10:FF:000049">
    <property type="entry name" value="Leukocyte immunoglobulin-like receptor subfamily B member 1"/>
    <property type="match status" value="2"/>
</dbReference>
<dbReference type="SUPFAM" id="SSF48726">
    <property type="entry name" value="Immunoglobulin"/>
    <property type="match status" value="4"/>
</dbReference>
<accession>A0A1D5PQB5</accession>
<dbReference type="OrthoDB" id="9808644at2759"/>
<proteinExistence type="predicted"/>
<keyword evidence="3" id="KW-0393">Immunoglobulin domain</keyword>
<dbReference type="PANTHER" id="PTHR11738">
    <property type="entry name" value="MHC CLASS I NK CELL RECEPTOR"/>
    <property type="match status" value="1"/>
</dbReference>
<dbReference type="CTD" id="3547"/>
<dbReference type="InterPro" id="IPR007110">
    <property type="entry name" value="Ig-like_dom"/>
</dbReference>
<keyword evidence="2" id="KW-1015">Disulfide bond</keyword>
<dbReference type="SMR" id="A0A1D5PQB5"/>
<dbReference type="RefSeq" id="XP_015151706.1">
    <property type="nucleotide sequence ID" value="XM_015296220.4"/>
</dbReference>
<dbReference type="Bgee" id="ENSGALG00000030005">
    <property type="expression patterns" value="Expressed in granulocyte and 9 other cell types or tissues"/>
</dbReference>
<dbReference type="GO" id="GO:0002764">
    <property type="term" value="P:immune response-regulating signaling pathway"/>
    <property type="evidence" value="ECO:0000318"/>
    <property type="project" value="GO_Central"/>
</dbReference>
<dbReference type="GeneTree" id="ENSGT01100000263478"/>
<dbReference type="PANTHER" id="PTHR11738:SF186">
    <property type="entry name" value="OSTEOCLAST-ASSOCIATED IMMUNOGLOBULIN-LIKE RECEPTOR"/>
    <property type="match status" value="1"/>
</dbReference>
<dbReference type="PaxDb" id="9031-ENSGALP00000001437"/>
<reference evidence="5" key="1">
    <citation type="submission" date="2020-11" db="EMBL/GenBank/DDBJ databases">
        <title>Gallus gallus (Chicken) genome, bGalGal1, GRCg7b, maternal haplotype autosomes + Z &amp; W.</title>
        <authorList>
            <person name="Warren W."/>
            <person name="Formenti G."/>
            <person name="Fedrigo O."/>
            <person name="Haase B."/>
            <person name="Mountcastle J."/>
            <person name="Balacco J."/>
            <person name="Tracey A."/>
            <person name="Schneider V."/>
            <person name="Okimoto R."/>
            <person name="Cheng H."/>
            <person name="Hawken R."/>
            <person name="Howe K."/>
            <person name="Jarvis E.D."/>
        </authorList>
    </citation>
    <scope>NUCLEOTIDE SEQUENCE [LARGE SCALE GENOMIC DNA]</scope>
    <source>
        <strain evidence="5">Broiler</strain>
    </source>
</reference>
<evidence type="ECO:0000256" key="1">
    <source>
        <dbReference type="ARBA" id="ARBA00022729"/>
    </source>
</evidence>
<dbReference type="RefSeq" id="NP_001138698.2">
    <property type="nucleotide sequence ID" value="NM_001145226.3"/>
</dbReference>
<dbReference type="KEGG" id="gga:419114"/>
<reference evidence="5" key="3">
    <citation type="submission" date="2025-09" db="UniProtKB">
        <authorList>
            <consortium name="Ensembl"/>
        </authorList>
    </citation>
    <scope>IDENTIFICATION</scope>
    <source>
        <strain evidence="5">broiler</strain>
    </source>
</reference>
<dbReference type="RefSeq" id="XP_015151704.2">
    <property type="nucleotide sequence ID" value="XM_015296218.4"/>
</dbReference>
<gene>
    <name evidence="5" type="primary">IGSF1</name>
</gene>
<dbReference type="STRING" id="9031.ENSGALP00000055077"/>
<dbReference type="OMA" id="GWMWTHR"/>
<dbReference type="SMART" id="SM00409">
    <property type="entry name" value="IG"/>
    <property type="match status" value="4"/>
</dbReference>
<dbReference type="InterPro" id="IPR036179">
    <property type="entry name" value="Ig-like_dom_sf"/>
</dbReference>
<dbReference type="AlphaFoldDB" id="A0A1D5PQB5"/>
<feature type="domain" description="Ig-like" evidence="4">
    <location>
        <begin position="345"/>
        <end position="421"/>
    </location>
</feature>
<dbReference type="InParanoid" id="A0A1D5PQB5"/>
<dbReference type="InterPro" id="IPR003599">
    <property type="entry name" value="Ig_sub"/>
</dbReference>
<reference evidence="5" key="2">
    <citation type="submission" date="2025-08" db="UniProtKB">
        <authorList>
            <consortium name="Ensembl"/>
        </authorList>
    </citation>
    <scope>IDENTIFICATION</scope>
    <source>
        <strain evidence="5">broiler</strain>
    </source>
</reference>
<evidence type="ECO:0000256" key="3">
    <source>
        <dbReference type="ARBA" id="ARBA00023319"/>
    </source>
</evidence>